<keyword evidence="2" id="KW-1185">Reference proteome</keyword>
<proteinExistence type="predicted"/>
<gene>
    <name evidence="1" type="ORF">HWQ67_16655</name>
</gene>
<organism evidence="1 2">
    <name type="scientific">Candidatus Magnetobacterium casense</name>
    <dbReference type="NCBI Taxonomy" id="1455061"/>
    <lineage>
        <taxon>Bacteria</taxon>
        <taxon>Pseudomonadati</taxon>
        <taxon>Nitrospirota</taxon>
        <taxon>Thermodesulfovibrionia</taxon>
        <taxon>Thermodesulfovibrionales</taxon>
        <taxon>Candidatus Magnetobacteriaceae</taxon>
        <taxon>Candidatus Magnetobacterium</taxon>
    </lineage>
</organism>
<comment type="caution">
    <text evidence="1">The sequence shown here is derived from an EMBL/GenBank/DDBJ whole genome shotgun (WGS) entry which is preliminary data.</text>
</comment>
<protein>
    <submittedName>
        <fullName evidence="1">Uncharacterized protein</fullName>
    </submittedName>
</protein>
<name>A0ABS6S2Z4_9BACT</name>
<evidence type="ECO:0000313" key="1">
    <source>
        <dbReference type="EMBL" id="MBV6343212.1"/>
    </source>
</evidence>
<accession>A0ABS6S2Z4</accession>
<sequence>MPGYRPIATQYLHSANVLIRLTPTDSLALMGRLQDAIARKTGVNLVFMGMDNAFSLTTSDEEGEQIKCIAYKRSGFRVNSPMKGYNGPWSHVEIVMPLRSTNLIRTFLAKIEGQKQETLWMTHS</sequence>
<reference evidence="1 2" key="1">
    <citation type="journal article" date="2020" name="J Geophys Res Biogeosci">
        <title>Magnetotaxis as an Adaptation to Enable Bacterial Shuttling of Microbial Sulfur and Sulfur Cycling Across Aquatic Oxic#Anoxic Interfaces.</title>
        <authorList>
            <person name="Li J."/>
            <person name="Liu P."/>
            <person name="Wang J."/>
            <person name="Roberts A.P."/>
            <person name="Pan Y."/>
        </authorList>
    </citation>
    <scope>NUCLEOTIDE SEQUENCE [LARGE SCALE GENOMIC DNA]</scope>
    <source>
        <strain evidence="1 2">MYR-1_YQ</strain>
    </source>
</reference>
<dbReference type="EMBL" id="JABXWD010000486">
    <property type="protein sequence ID" value="MBV6343212.1"/>
    <property type="molecule type" value="Genomic_DNA"/>
</dbReference>
<evidence type="ECO:0000313" key="2">
    <source>
        <dbReference type="Proteomes" id="UP001196980"/>
    </source>
</evidence>
<dbReference type="Proteomes" id="UP001196980">
    <property type="component" value="Unassembled WGS sequence"/>
</dbReference>
<dbReference type="RefSeq" id="WP_218253814.1">
    <property type="nucleotide sequence ID" value="NZ_JABXWD010000486.1"/>
</dbReference>